<evidence type="ECO:0000313" key="7">
    <source>
        <dbReference type="Proteomes" id="UP000664277"/>
    </source>
</evidence>
<name>A0A8J7P6Y5_9BACT</name>
<feature type="domain" description="RNA polymerase sigma-70" evidence="5">
    <location>
        <begin position="62"/>
        <end position="75"/>
    </location>
</feature>
<keyword evidence="2" id="KW-0731">Sigma factor</keyword>
<gene>
    <name evidence="6" type="ORF">J0M35_02445</name>
</gene>
<sequence>MKNSATPGKGEIKGPDQIHNWLAVYSESRDPALRDSIIQAALPLVKRIAYGLARRSTDPVEDLIQVGSIGLIKAVDQFKPDAGAKFQTYATHLITGEIRHYLRDKTAMIRAPRELQELSFRINRLVQNLTAKLGREPSDIEIASELQIPVSRVNEAYEVDRRRTLISLDQALSNDAGSEQSLIDTLVDSRYQSNQLAKEDRFMLAEAIKQLRDGLREVVQLTFYEDLSQTEVARRLGISQMQVSRRLRAATTELNKIITQSKKAPGNKS</sequence>
<dbReference type="PRINTS" id="PR00046">
    <property type="entry name" value="SIGMA70FCT"/>
</dbReference>
<dbReference type="InterPro" id="IPR013325">
    <property type="entry name" value="RNA_pol_sigma_r2"/>
</dbReference>
<evidence type="ECO:0000256" key="4">
    <source>
        <dbReference type="ARBA" id="ARBA00023163"/>
    </source>
</evidence>
<dbReference type="Proteomes" id="UP000664277">
    <property type="component" value="Unassembled WGS sequence"/>
</dbReference>
<dbReference type="PANTHER" id="PTHR30385:SF4">
    <property type="entry name" value="RNA POLYMERASE SIGMA-E FACTOR"/>
    <property type="match status" value="1"/>
</dbReference>
<dbReference type="CDD" id="cd06171">
    <property type="entry name" value="Sigma70_r4"/>
    <property type="match status" value="1"/>
</dbReference>
<dbReference type="NCBIfam" id="TIGR02937">
    <property type="entry name" value="sigma70-ECF"/>
    <property type="match status" value="1"/>
</dbReference>
<dbReference type="Gene3D" id="1.20.120.1810">
    <property type="match status" value="1"/>
</dbReference>
<reference evidence="6" key="1">
    <citation type="submission" date="2021-02" db="EMBL/GenBank/DDBJ databases">
        <title>Genome-Resolved Metagenomics of a Microbial Community Performing Photosynthetic Biological Nutrient Removal.</title>
        <authorList>
            <person name="Mcdaniel E.A."/>
        </authorList>
    </citation>
    <scope>NUCLEOTIDE SEQUENCE</scope>
    <source>
        <strain evidence="6">UWPOB_OBS1</strain>
    </source>
</reference>
<dbReference type="GO" id="GO:0003677">
    <property type="term" value="F:DNA binding"/>
    <property type="evidence" value="ECO:0007669"/>
    <property type="project" value="UniProtKB-KW"/>
</dbReference>
<dbReference type="PANTHER" id="PTHR30385">
    <property type="entry name" value="SIGMA FACTOR F FLAGELLAR"/>
    <property type="match status" value="1"/>
</dbReference>
<keyword evidence="4" id="KW-0804">Transcription</keyword>
<dbReference type="InterPro" id="IPR014284">
    <property type="entry name" value="RNA_pol_sigma-70_dom"/>
</dbReference>
<evidence type="ECO:0000256" key="1">
    <source>
        <dbReference type="ARBA" id="ARBA00023015"/>
    </source>
</evidence>
<dbReference type="SUPFAM" id="SSF88659">
    <property type="entry name" value="Sigma3 and sigma4 domains of RNA polymerase sigma factors"/>
    <property type="match status" value="2"/>
</dbReference>
<dbReference type="InterPro" id="IPR000943">
    <property type="entry name" value="RNA_pol_sigma70"/>
</dbReference>
<dbReference type="Pfam" id="PF04545">
    <property type="entry name" value="Sigma70_r4"/>
    <property type="match status" value="1"/>
</dbReference>
<accession>A0A8J7P6Y5</accession>
<proteinExistence type="predicted"/>
<dbReference type="Gene3D" id="1.10.10.10">
    <property type="entry name" value="Winged helix-like DNA-binding domain superfamily/Winged helix DNA-binding domain"/>
    <property type="match status" value="2"/>
</dbReference>
<keyword evidence="3" id="KW-0238">DNA-binding</keyword>
<dbReference type="SUPFAM" id="SSF88946">
    <property type="entry name" value="Sigma2 domain of RNA polymerase sigma factors"/>
    <property type="match status" value="1"/>
</dbReference>
<dbReference type="GO" id="GO:0006352">
    <property type="term" value="P:DNA-templated transcription initiation"/>
    <property type="evidence" value="ECO:0007669"/>
    <property type="project" value="InterPro"/>
</dbReference>
<dbReference type="EMBL" id="JAFLCK010000002">
    <property type="protein sequence ID" value="MBN8659194.1"/>
    <property type="molecule type" value="Genomic_DNA"/>
</dbReference>
<evidence type="ECO:0000259" key="5">
    <source>
        <dbReference type="PROSITE" id="PS00715"/>
    </source>
</evidence>
<keyword evidence="1" id="KW-0805">Transcription regulation</keyword>
<dbReference type="AlphaFoldDB" id="A0A8J7P6Y5"/>
<protein>
    <submittedName>
        <fullName evidence="6">Sigma-70 family RNA polymerase sigma factor</fullName>
    </submittedName>
</protein>
<dbReference type="InterPro" id="IPR007627">
    <property type="entry name" value="RNA_pol_sigma70_r2"/>
</dbReference>
<comment type="caution">
    <text evidence="6">The sequence shown here is derived from an EMBL/GenBank/DDBJ whole genome shotgun (WGS) entry which is preliminary data.</text>
</comment>
<dbReference type="InterPro" id="IPR013324">
    <property type="entry name" value="RNA_pol_sigma_r3/r4-like"/>
</dbReference>
<evidence type="ECO:0000313" key="6">
    <source>
        <dbReference type="EMBL" id="MBN8659194.1"/>
    </source>
</evidence>
<dbReference type="InterPro" id="IPR036388">
    <property type="entry name" value="WH-like_DNA-bd_sf"/>
</dbReference>
<dbReference type="InterPro" id="IPR007624">
    <property type="entry name" value="RNA_pol_sigma70_r3"/>
</dbReference>
<evidence type="ECO:0000256" key="2">
    <source>
        <dbReference type="ARBA" id="ARBA00023082"/>
    </source>
</evidence>
<dbReference type="Pfam" id="PF04539">
    <property type="entry name" value="Sigma70_r3"/>
    <property type="match status" value="1"/>
</dbReference>
<organism evidence="6 7">
    <name type="scientific">Candidatus Obscuribacter phosphatis</name>
    <dbReference type="NCBI Taxonomy" id="1906157"/>
    <lineage>
        <taxon>Bacteria</taxon>
        <taxon>Bacillati</taxon>
        <taxon>Candidatus Melainabacteria</taxon>
        <taxon>Candidatus Obscuribacterales</taxon>
        <taxon>Candidatus Obscuribacteraceae</taxon>
        <taxon>Candidatus Obscuribacter</taxon>
    </lineage>
</organism>
<dbReference type="InterPro" id="IPR007630">
    <property type="entry name" value="RNA_pol_sigma70_r4"/>
</dbReference>
<dbReference type="Pfam" id="PF04542">
    <property type="entry name" value="Sigma70_r2"/>
    <property type="match status" value="1"/>
</dbReference>
<dbReference type="PROSITE" id="PS00715">
    <property type="entry name" value="SIGMA70_1"/>
    <property type="match status" value="1"/>
</dbReference>
<evidence type="ECO:0000256" key="3">
    <source>
        <dbReference type="ARBA" id="ARBA00023125"/>
    </source>
</evidence>
<dbReference type="GO" id="GO:0016987">
    <property type="term" value="F:sigma factor activity"/>
    <property type="evidence" value="ECO:0007669"/>
    <property type="project" value="UniProtKB-KW"/>
</dbReference>